<accession>A0A0F3GRL4</accession>
<proteinExistence type="predicted"/>
<dbReference type="Proteomes" id="UP000033423">
    <property type="component" value="Unassembled WGS sequence"/>
</dbReference>
<dbReference type="Pfam" id="PF12704">
    <property type="entry name" value="MacB_PCD"/>
    <property type="match status" value="1"/>
</dbReference>
<sequence length="201" mass="22344">MLSEGLRKTLVTTGSEDNVVVLRKSAGVEVQSGIDRLDASIIDGHADTLFGVDGRRLIAKELVVLISLNKRLSNKPSTVVIRGVNDRSFALRPEVRLARGRLPRAASTEIVVGRQLERRFEGTAVGQRLHFAMRDWIVVGVIDAGNRGFSSEIWGDVDVLMQSFRRNSYSSIIFKLKDSASFELIAERLTADPRLKIDVKR</sequence>
<feature type="domain" description="MacB-like periplasmic core" evidence="1">
    <location>
        <begin position="2"/>
        <end position="191"/>
    </location>
</feature>
<dbReference type="EMBL" id="LACI01001400">
    <property type="protein sequence ID" value="KJU84546.1"/>
    <property type="molecule type" value="Genomic_DNA"/>
</dbReference>
<evidence type="ECO:0000259" key="1">
    <source>
        <dbReference type="Pfam" id="PF12704"/>
    </source>
</evidence>
<organism evidence="2 3">
    <name type="scientific">Candidatus Magnetobacterium bavaricum</name>
    <dbReference type="NCBI Taxonomy" id="29290"/>
    <lineage>
        <taxon>Bacteria</taxon>
        <taxon>Pseudomonadati</taxon>
        <taxon>Nitrospirota</taxon>
        <taxon>Thermodesulfovibrionia</taxon>
        <taxon>Thermodesulfovibrionales</taxon>
        <taxon>Candidatus Magnetobacteriaceae</taxon>
        <taxon>Candidatus Magnetobacterium</taxon>
    </lineage>
</organism>
<protein>
    <submittedName>
        <fullName evidence="2">Multidrug ABC transporter permease</fullName>
    </submittedName>
</protein>
<evidence type="ECO:0000313" key="2">
    <source>
        <dbReference type="EMBL" id="KJU84546.1"/>
    </source>
</evidence>
<name>A0A0F3GRL4_9BACT</name>
<comment type="caution">
    <text evidence="2">The sequence shown here is derived from an EMBL/GenBank/DDBJ whole genome shotgun (WGS) entry which is preliminary data.</text>
</comment>
<gene>
    <name evidence="2" type="ORF">MBAV_003260</name>
</gene>
<dbReference type="InterPro" id="IPR025857">
    <property type="entry name" value="MacB_PCD"/>
</dbReference>
<dbReference type="AlphaFoldDB" id="A0A0F3GRL4"/>
<evidence type="ECO:0000313" key="3">
    <source>
        <dbReference type="Proteomes" id="UP000033423"/>
    </source>
</evidence>
<reference evidence="2 3" key="1">
    <citation type="submission" date="2015-02" db="EMBL/GenBank/DDBJ databases">
        <title>Single-cell genomics of uncultivated deep-branching MTB reveals a conserved set of magnetosome genes.</title>
        <authorList>
            <person name="Kolinko S."/>
            <person name="Richter M."/>
            <person name="Glockner F.O."/>
            <person name="Brachmann A."/>
            <person name="Schuler D."/>
        </authorList>
    </citation>
    <scope>NUCLEOTIDE SEQUENCE [LARGE SCALE GENOMIC DNA]</scope>
    <source>
        <strain evidence="2">TM-1</strain>
    </source>
</reference>
<feature type="non-terminal residue" evidence="2">
    <location>
        <position position="201"/>
    </location>
</feature>
<keyword evidence="3" id="KW-1185">Reference proteome</keyword>